<dbReference type="PANTHER" id="PTHR13218">
    <property type="entry name" value="TRANSCRIPTION INITIATION FACTOR TFIID SUBUNIT 11-RELATED"/>
    <property type="match status" value="1"/>
</dbReference>
<dbReference type="Proteomes" id="UP001306508">
    <property type="component" value="Unassembled WGS sequence"/>
</dbReference>
<comment type="caution">
    <text evidence="8">The sequence shown here is derived from an EMBL/GenBank/DDBJ whole genome shotgun (WGS) entry which is preliminary data.</text>
</comment>
<comment type="subcellular location">
    <subcellularLocation>
        <location evidence="1">Nucleus</location>
    </subcellularLocation>
</comment>
<evidence type="ECO:0000256" key="3">
    <source>
        <dbReference type="ARBA" id="ARBA00023015"/>
    </source>
</evidence>
<dbReference type="GO" id="GO:0016251">
    <property type="term" value="F:RNA polymerase II general transcription initiation factor activity"/>
    <property type="evidence" value="ECO:0007669"/>
    <property type="project" value="TreeGrafter"/>
</dbReference>
<keyword evidence="9" id="KW-1185">Reference proteome</keyword>
<keyword evidence="5" id="KW-0539">Nucleus</keyword>
<dbReference type="InterPro" id="IPR045127">
    <property type="entry name" value="TAF11-like"/>
</dbReference>
<evidence type="ECO:0000256" key="4">
    <source>
        <dbReference type="ARBA" id="ARBA00023163"/>
    </source>
</evidence>
<dbReference type="GO" id="GO:0005669">
    <property type="term" value="C:transcription factor TFIID complex"/>
    <property type="evidence" value="ECO:0007669"/>
    <property type="project" value="InterPro"/>
</dbReference>
<dbReference type="GO" id="GO:0051123">
    <property type="term" value="P:RNA polymerase II preinitiation complex assembly"/>
    <property type="evidence" value="ECO:0007669"/>
    <property type="project" value="InterPro"/>
</dbReference>
<feature type="domain" description="TAFII28-like protein" evidence="7">
    <location>
        <begin position="138"/>
        <end position="205"/>
    </location>
</feature>
<gene>
    <name evidence="8" type="ORF">RI543_002410</name>
</gene>
<evidence type="ECO:0000256" key="6">
    <source>
        <dbReference type="SAM" id="MobiDB-lite"/>
    </source>
</evidence>
<dbReference type="EMBL" id="JAWIZZ010000045">
    <property type="protein sequence ID" value="KAK5779872.1"/>
    <property type="molecule type" value="Genomic_DNA"/>
</dbReference>
<dbReference type="PANTHER" id="PTHR13218:SF8">
    <property type="entry name" value="TRANSCRIPTION INITIATION FACTOR TFIID SUBUNIT 11"/>
    <property type="match status" value="1"/>
</dbReference>
<dbReference type="AlphaFoldDB" id="A0AAN7WQN5"/>
<keyword evidence="4" id="KW-0804">Transcription</keyword>
<reference evidence="9" key="1">
    <citation type="submission" date="2023-07" db="EMBL/GenBank/DDBJ databases">
        <title>A draft genome of Kazachstania heterogenica Y-27499.</title>
        <authorList>
            <person name="Donic C."/>
            <person name="Kralova J.S."/>
            <person name="Fidel L."/>
            <person name="Ben-Dor S."/>
            <person name="Jung S."/>
        </authorList>
    </citation>
    <scope>NUCLEOTIDE SEQUENCE [LARGE SCALE GENOMIC DNA]</scope>
    <source>
        <strain evidence="9">Y27499</strain>
    </source>
</reference>
<proteinExistence type="inferred from homology"/>
<protein>
    <recommendedName>
        <fullName evidence="7">TAFII28-like protein domain-containing protein</fullName>
    </recommendedName>
</protein>
<evidence type="ECO:0000256" key="5">
    <source>
        <dbReference type="ARBA" id="ARBA00023242"/>
    </source>
</evidence>
<evidence type="ECO:0000256" key="1">
    <source>
        <dbReference type="ARBA" id="ARBA00004123"/>
    </source>
</evidence>
<feature type="compositionally biased region" description="Low complexity" evidence="6">
    <location>
        <begin position="251"/>
        <end position="272"/>
    </location>
</feature>
<dbReference type="CDD" id="cd08048">
    <property type="entry name" value="HFD_TAF11"/>
    <property type="match status" value="1"/>
</dbReference>
<keyword evidence="3" id="KW-0805">Transcription regulation</keyword>
<dbReference type="GO" id="GO:0046982">
    <property type="term" value="F:protein heterodimerization activity"/>
    <property type="evidence" value="ECO:0007669"/>
    <property type="project" value="InterPro"/>
</dbReference>
<sequence length="383" mass="44758">MSDIPPQGPLDTIPKTNYPPLLTPANYYSIKQMIEQIISEDQDYVSWKIKDLRTGGTMNTFVPSDIIHYKPLRKKQIKIPSTTITSTNNQITTTGDKINKVPQGLTFIRDIYENQRNEEFEELQPIEELSFEDQFKLLILNLDDDQNSRFEVFHRTSLNKNQVKRLASLVCGQNITENIRVFLQAIGKVFAGEIIELTLEVRKKWFINYMICQFDKRKIIGHRLKKYLKKLTILVERLTLDKNIKSDSDNYHTTTNSNNSSSNSGNNHLLTTLEQDENDDININESDEYFDDEEDNMKEIQKGNKLLKEDNKNTNEIRVGLIDQYNKLVKQFNSTDVSIERYNNSPILPEHIREAWRLYQLQSDKHVSGQWRFKGEANGELFR</sequence>
<dbReference type="SUPFAM" id="SSF47113">
    <property type="entry name" value="Histone-fold"/>
    <property type="match status" value="1"/>
</dbReference>
<evidence type="ECO:0000313" key="9">
    <source>
        <dbReference type="Proteomes" id="UP001306508"/>
    </source>
</evidence>
<dbReference type="Pfam" id="PF04719">
    <property type="entry name" value="TAFII28"/>
    <property type="match status" value="1"/>
</dbReference>
<accession>A0AAN7WQN5</accession>
<dbReference type="InterPro" id="IPR009072">
    <property type="entry name" value="Histone-fold"/>
</dbReference>
<organism evidence="8 9">
    <name type="scientific">Arxiozyma heterogenica</name>
    <dbReference type="NCBI Taxonomy" id="278026"/>
    <lineage>
        <taxon>Eukaryota</taxon>
        <taxon>Fungi</taxon>
        <taxon>Dikarya</taxon>
        <taxon>Ascomycota</taxon>
        <taxon>Saccharomycotina</taxon>
        <taxon>Saccharomycetes</taxon>
        <taxon>Saccharomycetales</taxon>
        <taxon>Saccharomycetaceae</taxon>
        <taxon>Arxiozyma</taxon>
    </lineage>
</organism>
<name>A0AAN7WQN5_9SACH</name>
<dbReference type="Gene3D" id="1.10.20.10">
    <property type="entry name" value="Histone, subunit A"/>
    <property type="match status" value="1"/>
</dbReference>
<evidence type="ECO:0000259" key="7">
    <source>
        <dbReference type="Pfam" id="PF04719"/>
    </source>
</evidence>
<evidence type="ECO:0000313" key="8">
    <source>
        <dbReference type="EMBL" id="KAK5779872.1"/>
    </source>
</evidence>
<feature type="region of interest" description="Disordered" evidence="6">
    <location>
        <begin position="246"/>
        <end position="277"/>
    </location>
</feature>
<evidence type="ECO:0000256" key="2">
    <source>
        <dbReference type="ARBA" id="ARBA00009788"/>
    </source>
</evidence>
<dbReference type="InterPro" id="IPR006809">
    <property type="entry name" value="TAFII28_dom"/>
</dbReference>
<comment type="similarity">
    <text evidence="2">Belongs to the TAF11 family.</text>
</comment>